<protein>
    <submittedName>
        <fullName evidence="2">Zinc finger MYM-type 1-like</fullName>
    </submittedName>
</protein>
<name>A0A7D9J9N2_PARCT</name>
<sequence length="242" mass="27480">MIQPLQRSDAGCRVDVELVNQANAERDYWRAVLQRIVETIRYLSERGLPFRGSNEIFGSPRNGNYLGTLELLAIFDPFLAQHIKRNANKGRGHTSYLSKIICDEFIYLLANRVREYIVTEMKSAKYYSVSVDSTPDISHVDQLTCILRSNGLYSFFSASPHRWKVLMDQLSIEGLPTVKRMSDTRWSARADATKALVKGYDEINDALVEIADDEEEKAETREEARGLAIKMNQLETGILAAL</sequence>
<reference evidence="2" key="1">
    <citation type="submission" date="2020-04" db="EMBL/GenBank/DDBJ databases">
        <authorList>
            <person name="Alioto T."/>
            <person name="Alioto T."/>
            <person name="Gomez Garrido J."/>
        </authorList>
    </citation>
    <scope>NUCLEOTIDE SEQUENCE</scope>
    <source>
        <strain evidence="2">A484AB</strain>
    </source>
</reference>
<dbReference type="Pfam" id="PF14291">
    <property type="entry name" value="DUF4371"/>
    <property type="match status" value="1"/>
</dbReference>
<dbReference type="PANTHER" id="PTHR45749">
    <property type="match status" value="1"/>
</dbReference>
<dbReference type="PANTHER" id="PTHR45749:SF23">
    <property type="entry name" value="ZINC FINGER MYM-TYPE PROTEIN 1-LIKE"/>
    <property type="match status" value="1"/>
</dbReference>
<evidence type="ECO:0000313" key="3">
    <source>
        <dbReference type="Proteomes" id="UP001152795"/>
    </source>
</evidence>
<comment type="caution">
    <text evidence="2">The sequence shown here is derived from an EMBL/GenBank/DDBJ whole genome shotgun (WGS) entry which is preliminary data.</text>
</comment>
<accession>A0A7D9J9N2</accession>
<dbReference type="Proteomes" id="UP001152795">
    <property type="component" value="Unassembled WGS sequence"/>
</dbReference>
<gene>
    <name evidence="2" type="ORF">PACLA_8A079383</name>
</gene>
<dbReference type="EMBL" id="CACRXK020013267">
    <property type="protein sequence ID" value="CAB4024846.1"/>
    <property type="molecule type" value="Genomic_DNA"/>
</dbReference>
<keyword evidence="3" id="KW-1185">Reference proteome</keyword>
<evidence type="ECO:0000313" key="2">
    <source>
        <dbReference type="EMBL" id="CAB4024846.1"/>
    </source>
</evidence>
<feature type="domain" description="DUF4371" evidence="1">
    <location>
        <begin position="15"/>
        <end position="151"/>
    </location>
</feature>
<dbReference type="InterPro" id="IPR025398">
    <property type="entry name" value="DUF4371"/>
</dbReference>
<organism evidence="2 3">
    <name type="scientific">Paramuricea clavata</name>
    <name type="common">Red gorgonian</name>
    <name type="synonym">Violescent sea-whip</name>
    <dbReference type="NCBI Taxonomy" id="317549"/>
    <lineage>
        <taxon>Eukaryota</taxon>
        <taxon>Metazoa</taxon>
        <taxon>Cnidaria</taxon>
        <taxon>Anthozoa</taxon>
        <taxon>Octocorallia</taxon>
        <taxon>Malacalcyonacea</taxon>
        <taxon>Plexauridae</taxon>
        <taxon>Paramuricea</taxon>
    </lineage>
</organism>
<dbReference type="AlphaFoldDB" id="A0A7D9J9N2"/>
<proteinExistence type="predicted"/>
<evidence type="ECO:0000259" key="1">
    <source>
        <dbReference type="Pfam" id="PF14291"/>
    </source>
</evidence>
<dbReference type="OrthoDB" id="6623035at2759"/>